<reference evidence="3 4" key="1">
    <citation type="journal article" date="2011" name="Genome Res.">
        <title>Phylogeny-wide analysis of social amoeba genomes highlights ancient origins for complex intercellular communication.</title>
        <authorList>
            <person name="Heidel A.J."/>
            <person name="Lawal H.M."/>
            <person name="Felder M."/>
            <person name="Schilde C."/>
            <person name="Helps N.R."/>
            <person name="Tunggal B."/>
            <person name="Rivero F."/>
            <person name="John U."/>
            <person name="Schleicher M."/>
            <person name="Eichinger L."/>
            <person name="Platzer M."/>
            <person name="Noegel A.A."/>
            <person name="Schaap P."/>
            <person name="Gloeckner G."/>
        </authorList>
    </citation>
    <scope>NUCLEOTIDE SEQUENCE [LARGE SCALE GENOMIC DNA]</scope>
    <source>
        <strain evidence="4">ATCC 26659 / Pp 5 / PN500</strain>
    </source>
</reference>
<feature type="domain" description="GH18" evidence="2">
    <location>
        <begin position="112"/>
        <end position="325"/>
    </location>
</feature>
<dbReference type="GO" id="GO:0009313">
    <property type="term" value="P:oligosaccharide catabolic process"/>
    <property type="evidence" value="ECO:0007669"/>
    <property type="project" value="TreeGrafter"/>
</dbReference>
<gene>
    <name evidence="3" type="ORF">PPL_08348</name>
</gene>
<dbReference type="PANTHER" id="PTHR46290">
    <property type="entry name" value="DI-N-ACETYLCHITOBIASE"/>
    <property type="match status" value="1"/>
</dbReference>
<dbReference type="EMBL" id="ADBJ01000037">
    <property type="protein sequence ID" value="EFA78880.1"/>
    <property type="molecule type" value="Genomic_DNA"/>
</dbReference>
<dbReference type="GeneID" id="31363828"/>
<keyword evidence="1" id="KW-0732">Signal</keyword>
<sequence length="347" mass="38451">MNTKTLILLSVLLVVTLSLNVDSVSAAFPPGVDYDKKMMFSYLLLNNQPLSVYENLVQWSSYNNIVTSFSEWNKTLLTEFIQHCHGRGVAVHNMVQLNCNETDCNSYFNNGLYNSSIALLAQVGGDGLHLDVEQFSNTTTSATYKGWVNTAFQHLRANNTKYVGSMAVACTNNSWSFHNADFADYFILMCYDMGGGSNVLAPNSPIDIIRTYVNKWKGSVNKPAKLIMGLPLYGYYANCTSMEYGLFGTTCRVDGNSTFLGVNGIYDLVNNYPAVSYQELNGVAFANVFRPGSSNITQFMYDTPATLYRKSVSMGIGGTACWRIDFLKGLPQSLITTYYIALNPNNT</sequence>
<dbReference type="STRING" id="670386.D3BHY0"/>
<dbReference type="InterPro" id="IPR051887">
    <property type="entry name" value="GH18_Domain-Containing"/>
</dbReference>
<organism evidence="3 4">
    <name type="scientific">Heterostelium pallidum (strain ATCC 26659 / Pp 5 / PN500)</name>
    <name type="common">Cellular slime mold</name>
    <name type="synonym">Polysphondylium pallidum</name>
    <dbReference type="NCBI Taxonomy" id="670386"/>
    <lineage>
        <taxon>Eukaryota</taxon>
        <taxon>Amoebozoa</taxon>
        <taxon>Evosea</taxon>
        <taxon>Eumycetozoa</taxon>
        <taxon>Dictyostelia</taxon>
        <taxon>Acytosteliales</taxon>
        <taxon>Acytosteliaceae</taxon>
        <taxon>Heterostelium</taxon>
    </lineage>
</organism>
<dbReference type="OMA" id="QAYMANN"/>
<proteinExistence type="predicted"/>
<comment type="caution">
    <text evidence="3">The sequence shown here is derived from an EMBL/GenBank/DDBJ whole genome shotgun (WGS) entry which is preliminary data.</text>
</comment>
<protein>
    <recommendedName>
        <fullName evidence="2">GH18 domain-containing protein</fullName>
    </recommendedName>
</protein>
<dbReference type="InterPro" id="IPR001223">
    <property type="entry name" value="Glyco_hydro18_cat"/>
</dbReference>
<evidence type="ECO:0000259" key="2">
    <source>
        <dbReference type="Pfam" id="PF00704"/>
    </source>
</evidence>
<dbReference type="InParanoid" id="D3BHY0"/>
<feature type="chain" id="PRO_5003041244" description="GH18 domain-containing protein" evidence="1">
    <location>
        <begin position="27"/>
        <end position="347"/>
    </location>
</feature>
<dbReference type="InterPro" id="IPR017853">
    <property type="entry name" value="GH"/>
</dbReference>
<dbReference type="Pfam" id="PF00704">
    <property type="entry name" value="Glyco_hydro_18"/>
    <property type="match status" value="1"/>
</dbReference>
<dbReference type="RefSeq" id="XP_020431004.1">
    <property type="nucleotide sequence ID" value="XM_020579165.1"/>
</dbReference>
<dbReference type="SUPFAM" id="SSF51445">
    <property type="entry name" value="(Trans)glycosidases"/>
    <property type="match status" value="1"/>
</dbReference>
<dbReference type="PANTHER" id="PTHR46290:SF5">
    <property type="entry name" value="GH18 DOMAIN-CONTAINING PROTEIN"/>
    <property type="match status" value="1"/>
</dbReference>
<dbReference type="Gene3D" id="3.20.20.80">
    <property type="entry name" value="Glycosidases"/>
    <property type="match status" value="1"/>
</dbReference>
<accession>D3BHY0</accession>
<dbReference type="GO" id="GO:0005615">
    <property type="term" value="C:extracellular space"/>
    <property type="evidence" value="ECO:0007669"/>
    <property type="project" value="TreeGrafter"/>
</dbReference>
<evidence type="ECO:0000256" key="1">
    <source>
        <dbReference type="SAM" id="SignalP"/>
    </source>
</evidence>
<name>D3BHY0_HETP5</name>
<feature type="signal peptide" evidence="1">
    <location>
        <begin position="1"/>
        <end position="26"/>
    </location>
</feature>
<evidence type="ECO:0000313" key="4">
    <source>
        <dbReference type="Proteomes" id="UP000001396"/>
    </source>
</evidence>
<dbReference type="Proteomes" id="UP000001396">
    <property type="component" value="Unassembled WGS sequence"/>
</dbReference>
<dbReference type="AlphaFoldDB" id="D3BHY0"/>
<evidence type="ECO:0000313" key="3">
    <source>
        <dbReference type="EMBL" id="EFA78880.1"/>
    </source>
</evidence>
<keyword evidence="4" id="KW-1185">Reference proteome</keyword>